<keyword evidence="3" id="KW-1185">Reference proteome</keyword>
<protein>
    <submittedName>
        <fullName evidence="2">Uncharacterized protein</fullName>
    </submittedName>
</protein>
<accession>A0A927E602</accession>
<feature type="compositionally biased region" description="Basic and acidic residues" evidence="1">
    <location>
        <begin position="71"/>
        <end position="83"/>
    </location>
</feature>
<evidence type="ECO:0000313" key="3">
    <source>
        <dbReference type="Proteomes" id="UP000619295"/>
    </source>
</evidence>
<comment type="caution">
    <text evidence="2">The sequence shown here is derived from an EMBL/GenBank/DDBJ whole genome shotgun (WGS) entry which is preliminary data.</text>
</comment>
<dbReference type="EMBL" id="JACXWY010000001">
    <property type="protein sequence ID" value="MBD3844260.1"/>
    <property type="molecule type" value="Genomic_DNA"/>
</dbReference>
<organism evidence="2 3">
    <name type="scientific">Bosea spartocytisi</name>
    <dbReference type="NCBI Taxonomy" id="2773451"/>
    <lineage>
        <taxon>Bacteria</taxon>
        <taxon>Pseudomonadati</taxon>
        <taxon>Pseudomonadota</taxon>
        <taxon>Alphaproteobacteria</taxon>
        <taxon>Hyphomicrobiales</taxon>
        <taxon>Boseaceae</taxon>
        <taxon>Bosea</taxon>
    </lineage>
</organism>
<feature type="compositionally biased region" description="Basic and acidic residues" evidence="1">
    <location>
        <begin position="13"/>
        <end position="25"/>
    </location>
</feature>
<proteinExistence type="predicted"/>
<feature type="compositionally biased region" description="Polar residues" evidence="1">
    <location>
        <begin position="278"/>
        <end position="288"/>
    </location>
</feature>
<evidence type="ECO:0000256" key="1">
    <source>
        <dbReference type="SAM" id="MobiDB-lite"/>
    </source>
</evidence>
<feature type="compositionally biased region" description="Acidic residues" evidence="1">
    <location>
        <begin position="32"/>
        <end position="62"/>
    </location>
</feature>
<feature type="region of interest" description="Disordered" evidence="1">
    <location>
        <begin position="243"/>
        <end position="288"/>
    </location>
</feature>
<name>A0A927E602_9HYPH</name>
<sequence>MIEENETVLTDADLARSDDPKKNEAEAVTPEAAEDQSAETEQVEGEETEGAEDEGGDKDDEGERPRKKSRSERLRSQLERLRAENAALRSGSAASAVADGEGIDAEVVKRIGKPPKEEDFAGDYFAYDAARQAYEVDKRLTTRQVSEAIQQRQEGERTRVAELIEDYQDHCAEAAKAMPDFFKVVQDPGFVTSDLVKRFILDAGDKGPLVAYHLAKNPRLTARINALGPIDAAREMGRIEGMVSPPKARTATSAKPPVQTPKGSAAPRNASSDLDAWLSNTYGNPKRS</sequence>
<dbReference type="AlphaFoldDB" id="A0A927E602"/>
<dbReference type="Proteomes" id="UP000619295">
    <property type="component" value="Unassembled WGS sequence"/>
</dbReference>
<reference evidence="2" key="1">
    <citation type="submission" date="2020-09" db="EMBL/GenBank/DDBJ databases">
        <title>Bosea spartocytisi sp. nov. a root nodule endophyte of Spartocytisus supranubius in the high mountain ecosystem fo the Teide National Park (Canary Islands, Spain).</title>
        <authorList>
            <person name="Pulido-Suarez L."/>
            <person name="Peix A."/>
            <person name="Igual J.M."/>
            <person name="Socas-Perez N."/>
            <person name="Velazquez E."/>
            <person name="Flores-Felix J.D."/>
            <person name="Leon-Barrios M."/>
        </authorList>
    </citation>
    <scope>NUCLEOTIDE SEQUENCE</scope>
    <source>
        <strain evidence="2">SSUT16</strain>
    </source>
</reference>
<feature type="region of interest" description="Disordered" evidence="1">
    <location>
        <begin position="1"/>
        <end position="98"/>
    </location>
</feature>
<evidence type="ECO:0000313" key="2">
    <source>
        <dbReference type="EMBL" id="MBD3844260.1"/>
    </source>
</evidence>
<gene>
    <name evidence="2" type="ORF">IED13_01020</name>
</gene>
<dbReference type="RefSeq" id="WP_191123077.1">
    <property type="nucleotide sequence ID" value="NZ_JACXWY010000001.1"/>
</dbReference>